<evidence type="ECO:0000313" key="2">
    <source>
        <dbReference type="Proteomes" id="UP001189429"/>
    </source>
</evidence>
<gene>
    <name evidence="1" type="ORF">PCOR1329_LOCUS715</name>
</gene>
<protein>
    <submittedName>
        <fullName evidence="1">Uncharacterized protein</fullName>
    </submittedName>
</protein>
<accession>A0ABN9PFS0</accession>
<organism evidence="1 2">
    <name type="scientific">Prorocentrum cordatum</name>
    <dbReference type="NCBI Taxonomy" id="2364126"/>
    <lineage>
        <taxon>Eukaryota</taxon>
        <taxon>Sar</taxon>
        <taxon>Alveolata</taxon>
        <taxon>Dinophyceae</taxon>
        <taxon>Prorocentrales</taxon>
        <taxon>Prorocentraceae</taxon>
        <taxon>Prorocentrum</taxon>
    </lineage>
</organism>
<dbReference type="EMBL" id="CAUYUJ010000159">
    <property type="protein sequence ID" value="CAK0789030.1"/>
    <property type="molecule type" value="Genomic_DNA"/>
</dbReference>
<dbReference type="Proteomes" id="UP001189429">
    <property type="component" value="Unassembled WGS sequence"/>
</dbReference>
<feature type="non-terminal residue" evidence="1">
    <location>
        <position position="445"/>
    </location>
</feature>
<comment type="caution">
    <text evidence="1">The sequence shown here is derived from an EMBL/GenBank/DDBJ whole genome shotgun (WGS) entry which is preliminary data.</text>
</comment>
<sequence>MSAGGQYAGQAIGAVATGAVGGAARLVTGCAAGAVSAIRGMRALELPSAPAPQRPRVLEQFDISVAGSGSGVPTEMADVMAEFRRMRAEMKVRAASTAANTTAEHVQEFSAQDIQEVVILMAVVYLEALGRLEEALGFFLEVPHMVVVVVVVGAEYMDWAMQVGILIESVAVASDYQVDLGAEVGPADLEENFQEEVGPIVLAVLVGSLEAERDVLLESTLAKLKAADLPHLAWKGSLAGKPGILEHWIQRASLDLGGMHQLIERYWSQVLGVVVETYETYLRHGPLDRPAIRPMQPAQFPLNEADAVNFHSVELRLRDLLLALMPEDVKQACLSTRQTSTTDTLFSAYVSAGPGTGPDKDHTLQQVSKGRHVDVKATCDELQRWKFSTDRLATLGVAAPDPSVQLSSLKAIAHKMLESNEEVKHRYFGFLVTRGFSGGVANQAQ</sequence>
<name>A0ABN9PFS0_9DINO</name>
<reference evidence="1" key="1">
    <citation type="submission" date="2023-10" db="EMBL/GenBank/DDBJ databases">
        <authorList>
            <person name="Chen Y."/>
            <person name="Shah S."/>
            <person name="Dougan E. K."/>
            <person name="Thang M."/>
            <person name="Chan C."/>
        </authorList>
    </citation>
    <scope>NUCLEOTIDE SEQUENCE [LARGE SCALE GENOMIC DNA]</scope>
</reference>
<evidence type="ECO:0000313" key="1">
    <source>
        <dbReference type="EMBL" id="CAK0789030.1"/>
    </source>
</evidence>
<keyword evidence="2" id="KW-1185">Reference proteome</keyword>
<proteinExistence type="predicted"/>